<evidence type="ECO:0000313" key="2">
    <source>
        <dbReference type="Proteomes" id="UP000294796"/>
    </source>
</evidence>
<protein>
    <submittedName>
        <fullName evidence="1">DUF3037 domain-containing protein</fullName>
    </submittedName>
</protein>
<dbReference type="OrthoDB" id="9803207at2"/>
<keyword evidence="2" id="KW-1185">Reference proteome</keyword>
<accession>A0A4R5TMM3</accession>
<dbReference type="Proteomes" id="UP000294796">
    <property type="component" value="Unassembled WGS sequence"/>
</dbReference>
<evidence type="ECO:0000313" key="1">
    <source>
        <dbReference type="EMBL" id="TDK23173.1"/>
    </source>
</evidence>
<sequence>MPAPDIYDYAAIRLVPRVERGEFINVGILLSCAARGHLDVRIELDAARALALDPGLDLALVKRLLGAIESICRGGPDAGPIGQLPPRARFHWLTAQRSAIVQTSPVHSGLCDDFDATMAHLLERMVRVPRPR</sequence>
<comment type="caution">
    <text evidence="1">The sequence shown here is derived from an EMBL/GenBank/DDBJ whole genome shotgun (WGS) entry which is preliminary data.</text>
</comment>
<dbReference type="EMBL" id="SMTF01000009">
    <property type="protein sequence ID" value="TDK23173.1"/>
    <property type="molecule type" value="Genomic_DNA"/>
</dbReference>
<reference evidence="1 2" key="1">
    <citation type="submission" date="2019-03" db="EMBL/GenBank/DDBJ databases">
        <title>Luteimonas zhaokaii sp.nov., isolated from the rectal contents of Plateau pika in Yushu, Qinghai Province, China.</title>
        <authorList>
            <person name="Zhang G."/>
        </authorList>
    </citation>
    <scope>NUCLEOTIDE SEQUENCE [LARGE SCALE GENOMIC DNA]</scope>
    <source>
        <strain evidence="1 2">B9</strain>
    </source>
</reference>
<proteinExistence type="predicted"/>
<dbReference type="InterPro" id="IPR021398">
    <property type="entry name" value="DUF3037"/>
</dbReference>
<gene>
    <name evidence="1" type="ORF">E2F46_11140</name>
</gene>
<dbReference type="Pfam" id="PF11236">
    <property type="entry name" value="DUF3037"/>
    <property type="match status" value="1"/>
</dbReference>
<dbReference type="AlphaFoldDB" id="A0A4R5TMM3"/>
<dbReference type="RefSeq" id="WP_133322165.1">
    <property type="nucleotide sequence ID" value="NZ_SMTF01000009.1"/>
</dbReference>
<organism evidence="1 2">
    <name type="scientific">Luteimonas aestuarii</name>
    <dbReference type="NCBI Taxonomy" id="453837"/>
    <lineage>
        <taxon>Bacteria</taxon>
        <taxon>Pseudomonadati</taxon>
        <taxon>Pseudomonadota</taxon>
        <taxon>Gammaproteobacteria</taxon>
        <taxon>Lysobacterales</taxon>
        <taxon>Lysobacteraceae</taxon>
        <taxon>Luteimonas</taxon>
    </lineage>
</organism>
<name>A0A4R5TMM3_9GAMM</name>